<keyword evidence="1 6" id="KW-0963">Cytoplasm</keyword>
<dbReference type="SUPFAM" id="SSF118352">
    <property type="entry name" value="HSP33 redox switch-like"/>
    <property type="match status" value="1"/>
</dbReference>
<keyword evidence="2 6" id="KW-0862">Zinc</keyword>
<dbReference type="RefSeq" id="WP_349054391.1">
    <property type="nucleotide sequence ID" value="NZ_JBBNPS010000022.1"/>
</dbReference>
<dbReference type="PIRSF" id="PIRSF005261">
    <property type="entry name" value="Heat_shock_Hsp33"/>
    <property type="match status" value="1"/>
</dbReference>
<evidence type="ECO:0000256" key="5">
    <source>
        <dbReference type="ARBA" id="ARBA00023284"/>
    </source>
</evidence>
<evidence type="ECO:0000256" key="1">
    <source>
        <dbReference type="ARBA" id="ARBA00022490"/>
    </source>
</evidence>
<dbReference type="Proteomes" id="UP001481872">
    <property type="component" value="Unassembled WGS sequence"/>
</dbReference>
<evidence type="ECO:0000256" key="2">
    <source>
        <dbReference type="ARBA" id="ARBA00022833"/>
    </source>
</evidence>
<proteinExistence type="inferred from homology"/>
<comment type="caution">
    <text evidence="7">The sequence shown here is derived from an EMBL/GenBank/DDBJ whole genome shotgun (WGS) entry which is preliminary data.</text>
</comment>
<dbReference type="SUPFAM" id="SSF64397">
    <property type="entry name" value="Hsp33 domain"/>
    <property type="match status" value="1"/>
</dbReference>
<dbReference type="EMBL" id="JBBNPS010000022">
    <property type="protein sequence ID" value="MEQ3354079.1"/>
    <property type="molecule type" value="Genomic_DNA"/>
</dbReference>
<name>A0ABV1J796_9FIRM</name>
<evidence type="ECO:0000256" key="4">
    <source>
        <dbReference type="ARBA" id="ARBA00023186"/>
    </source>
</evidence>
<keyword evidence="4 6" id="KW-0143">Chaperone</keyword>
<comment type="PTM">
    <text evidence="6">Under oxidizing conditions two disulfide bonds are formed involving the reactive cysteines. Under reducing conditions zinc is bound to the reactive cysteines and the protein is inactive.</text>
</comment>
<evidence type="ECO:0000256" key="3">
    <source>
        <dbReference type="ARBA" id="ARBA00023157"/>
    </source>
</evidence>
<feature type="disulfide bond" description="Redox-active" evidence="6">
    <location>
        <begin position="239"/>
        <end position="241"/>
    </location>
</feature>
<dbReference type="Gene3D" id="3.90.1280.10">
    <property type="entry name" value="HSP33 redox switch-like"/>
    <property type="match status" value="1"/>
</dbReference>
<dbReference type="CDD" id="cd00498">
    <property type="entry name" value="Hsp33"/>
    <property type="match status" value="1"/>
</dbReference>
<dbReference type="PANTHER" id="PTHR30111:SF1">
    <property type="entry name" value="33 KDA CHAPERONIN"/>
    <property type="match status" value="1"/>
</dbReference>
<dbReference type="NCBIfam" id="NF001033">
    <property type="entry name" value="PRK00114.1"/>
    <property type="match status" value="1"/>
</dbReference>
<reference evidence="7 8" key="1">
    <citation type="submission" date="2024-04" db="EMBL/GenBank/DDBJ databases">
        <title>Human intestinal bacterial collection.</title>
        <authorList>
            <person name="Pauvert C."/>
            <person name="Hitch T.C.A."/>
            <person name="Clavel T."/>
        </authorList>
    </citation>
    <scope>NUCLEOTIDE SEQUENCE [LARGE SCALE GENOMIC DNA]</scope>
    <source>
        <strain evidence="7 8">CLA-SR-H026</strain>
    </source>
</reference>
<protein>
    <recommendedName>
        <fullName evidence="6">33 kDa chaperonin</fullName>
    </recommendedName>
    <alternativeName>
        <fullName evidence="6">Heat shock protein 33 homolog</fullName>
        <shortName evidence="6">HSP33</shortName>
    </alternativeName>
</protein>
<organism evidence="7 8">
    <name type="scientific">Aedoeadaptatus acetigenes</name>
    <dbReference type="NCBI Taxonomy" id="2981723"/>
    <lineage>
        <taxon>Bacteria</taxon>
        <taxon>Bacillati</taxon>
        <taxon>Bacillota</taxon>
        <taxon>Tissierellia</taxon>
        <taxon>Tissierellales</taxon>
        <taxon>Peptoniphilaceae</taxon>
        <taxon>Aedoeadaptatus</taxon>
    </lineage>
</organism>
<dbReference type="InterPro" id="IPR016153">
    <property type="entry name" value="Heat_shock_Hsp33_N"/>
</dbReference>
<keyword evidence="8" id="KW-1185">Reference proteome</keyword>
<keyword evidence="5 6" id="KW-0676">Redox-active center</keyword>
<comment type="function">
    <text evidence="6">Redox regulated molecular chaperone. Protects both thermally unfolding and oxidatively damaged proteins from irreversible aggregation. Plays an important role in the bacterial defense system toward oxidative stress.</text>
</comment>
<dbReference type="Gene3D" id="3.55.30.10">
    <property type="entry name" value="Hsp33 domain"/>
    <property type="match status" value="1"/>
</dbReference>
<evidence type="ECO:0000313" key="7">
    <source>
        <dbReference type="EMBL" id="MEQ3354079.1"/>
    </source>
</evidence>
<dbReference type="HAMAP" id="MF_00117">
    <property type="entry name" value="HslO"/>
    <property type="match status" value="1"/>
</dbReference>
<keyword evidence="3 6" id="KW-1015">Disulfide bond</keyword>
<accession>A0ABV1J796</accession>
<gene>
    <name evidence="6 7" type="primary">hslO</name>
    <name evidence="7" type="ORF">AAA081_07230</name>
</gene>
<dbReference type="PANTHER" id="PTHR30111">
    <property type="entry name" value="33 KDA CHAPERONIN"/>
    <property type="match status" value="1"/>
</dbReference>
<dbReference type="InterPro" id="IPR000397">
    <property type="entry name" value="Heat_shock_Hsp33"/>
</dbReference>
<sequence length="297" mass="31718">MTDTCIRAMNEKGTIKVSVATATALVETARITHQTSATATAALGRSLIAGLLLRNKLKGKEESMTMIVDGSGPLGKIVVTGRNNGHIKGYVDHPQADLPSRETDGKLDVGAAVGLPGTLTVTMDLGMREPYTGKVALVSGEIGEDVAQYLYQSEQIPSAVGLGVAVDTDLSVKHAGGFIIEIMPGADNDDIDRLEKTLKGVKSVTELLAQGLDTEGLLHALLPGYELKILSEAPIAYVCECSKEKVADSIAALPDFEIREMIEEDKGCEATCHFCNRRYQFDEAELEAMLSAHEAEE</sequence>
<comment type="subcellular location">
    <subcellularLocation>
        <location evidence="6">Cytoplasm</location>
    </subcellularLocation>
</comment>
<dbReference type="InterPro" id="IPR016154">
    <property type="entry name" value="Heat_shock_Hsp33_C"/>
</dbReference>
<dbReference type="Pfam" id="PF01430">
    <property type="entry name" value="HSP33"/>
    <property type="match status" value="1"/>
</dbReference>
<comment type="similarity">
    <text evidence="6">Belongs to the HSP33 family.</text>
</comment>
<feature type="disulfide bond" description="Redox-active" evidence="6">
    <location>
        <begin position="272"/>
        <end position="275"/>
    </location>
</feature>
<evidence type="ECO:0000256" key="6">
    <source>
        <dbReference type="HAMAP-Rule" id="MF_00117"/>
    </source>
</evidence>
<evidence type="ECO:0000313" key="8">
    <source>
        <dbReference type="Proteomes" id="UP001481872"/>
    </source>
</evidence>